<evidence type="ECO:0000256" key="3">
    <source>
        <dbReference type="ARBA" id="ARBA00023163"/>
    </source>
</evidence>
<feature type="region of interest" description="Disordered" evidence="5">
    <location>
        <begin position="261"/>
        <end position="314"/>
    </location>
</feature>
<dbReference type="AlphaFoldDB" id="A0A9N9MQM5"/>
<dbReference type="Proteomes" id="UP001152799">
    <property type="component" value="Chromosome 4"/>
</dbReference>
<feature type="compositionally biased region" description="Polar residues" evidence="5">
    <location>
        <begin position="364"/>
        <end position="377"/>
    </location>
</feature>
<dbReference type="Pfam" id="PF00853">
    <property type="entry name" value="Runt"/>
    <property type="match status" value="1"/>
</dbReference>
<evidence type="ECO:0000313" key="8">
    <source>
        <dbReference type="Proteomes" id="UP001152799"/>
    </source>
</evidence>
<feature type="region of interest" description="Disordered" evidence="5">
    <location>
        <begin position="409"/>
        <end position="433"/>
    </location>
</feature>
<dbReference type="GO" id="GO:0000978">
    <property type="term" value="F:RNA polymerase II cis-regulatory region sequence-specific DNA binding"/>
    <property type="evidence" value="ECO:0007669"/>
    <property type="project" value="TreeGrafter"/>
</dbReference>
<evidence type="ECO:0000256" key="4">
    <source>
        <dbReference type="ARBA" id="ARBA00023242"/>
    </source>
</evidence>
<protein>
    <recommendedName>
        <fullName evidence="6">Runt domain-containing protein</fullName>
    </recommendedName>
</protein>
<dbReference type="FunFam" id="2.60.40.720:FF:000001">
    <property type="entry name" value="Runt-related transcription factor"/>
    <property type="match status" value="1"/>
</dbReference>
<dbReference type="InterPro" id="IPR000040">
    <property type="entry name" value="AML1_Runt"/>
</dbReference>
<keyword evidence="2" id="KW-0805">Transcription regulation</keyword>
<evidence type="ECO:0000259" key="6">
    <source>
        <dbReference type="PROSITE" id="PS51062"/>
    </source>
</evidence>
<keyword evidence="8" id="KW-1185">Reference proteome</keyword>
<name>A0A9N9MQM5_9CUCU</name>
<evidence type="ECO:0000256" key="2">
    <source>
        <dbReference type="ARBA" id="ARBA00023015"/>
    </source>
</evidence>
<sequence>MHLASEVTSTTGHYYGNLTAEMLAERTIDGLLAEHPGELTRTGCPHVVCTVLPPHWRSNKTLPVAFKVVALGEVGDGTVVTVRAGNDENYCAELRNCTAIMKNQVAKFNDLRFVGRSGRGKSFTLTIIVSTSPPQVATYSKAIKVTVDGPREPRSKTRQAGFHHFPFGPRPFHPDPLSGSLPFKLSGIAHHLAGLPGHPHEWAFLGARHPYPHGPLLPHHHHHPPHFPPHMFAALDRPLNASPRIANEASSTSLGPISINCNSAHSTTSPKASPTPGLLTTAESSKDDISVTASPTPSPQPPPAFPGVPPPNQQQQLFNNALAASLFLNTPLLPPPSQWLYSQFYPGDWNWMNNLRHPSLVSSILSPPAEDSQNPDSSSEKLDVTEVDDEPAVVDKKAAEGVNLCIKSIKSRHKHEDKNGKNNSKNSDVWRPY</sequence>
<proteinExistence type="predicted"/>
<reference evidence="7" key="1">
    <citation type="submission" date="2022-01" db="EMBL/GenBank/DDBJ databases">
        <authorList>
            <person name="King R."/>
        </authorList>
    </citation>
    <scope>NUCLEOTIDE SEQUENCE</scope>
</reference>
<feature type="region of interest" description="Disordered" evidence="5">
    <location>
        <begin position="364"/>
        <end position="396"/>
    </location>
</feature>
<dbReference type="OrthoDB" id="10029800at2759"/>
<dbReference type="EMBL" id="OU892280">
    <property type="protein sequence ID" value="CAG9767084.1"/>
    <property type="molecule type" value="Genomic_DNA"/>
</dbReference>
<feature type="domain" description="Runt" evidence="6">
    <location>
        <begin position="27"/>
        <end position="155"/>
    </location>
</feature>
<keyword evidence="4" id="KW-0539">Nucleus</keyword>
<dbReference type="GO" id="GO:0005634">
    <property type="term" value="C:nucleus"/>
    <property type="evidence" value="ECO:0007669"/>
    <property type="project" value="UniProtKB-SubCell"/>
</dbReference>
<dbReference type="PRINTS" id="PR00967">
    <property type="entry name" value="ONCOGENEAML1"/>
</dbReference>
<organism evidence="7 8">
    <name type="scientific">Ceutorhynchus assimilis</name>
    <name type="common">cabbage seed weevil</name>
    <dbReference type="NCBI Taxonomy" id="467358"/>
    <lineage>
        <taxon>Eukaryota</taxon>
        <taxon>Metazoa</taxon>
        <taxon>Ecdysozoa</taxon>
        <taxon>Arthropoda</taxon>
        <taxon>Hexapoda</taxon>
        <taxon>Insecta</taxon>
        <taxon>Pterygota</taxon>
        <taxon>Neoptera</taxon>
        <taxon>Endopterygota</taxon>
        <taxon>Coleoptera</taxon>
        <taxon>Polyphaga</taxon>
        <taxon>Cucujiformia</taxon>
        <taxon>Curculionidae</taxon>
        <taxon>Ceutorhynchinae</taxon>
        <taxon>Ceutorhynchus</taxon>
    </lineage>
</organism>
<feature type="compositionally biased region" description="Pro residues" evidence="5">
    <location>
        <begin position="296"/>
        <end position="312"/>
    </location>
</feature>
<feature type="compositionally biased region" description="Polar residues" evidence="5">
    <location>
        <begin position="261"/>
        <end position="272"/>
    </location>
</feature>
<gene>
    <name evidence="7" type="ORF">CEUTPL_LOCUS7651</name>
</gene>
<evidence type="ECO:0000256" key="1">
    <source>
        <dbReference type="ARBA" id="ARBA00004123"/>
    </source>
</evidence>
<accession>A0A9N9MQM5</accession>
<dbReference type="Gene3D" id="2.60.40.720">
    <property type="match status" value="1"/>
</dbReference>
<dbReference type="SUPFAM" id="SSF49417">
    <property type="entry name" value="p53-like transcription factors"/>
    <property type="match status" value="1"/>
</dbReference>
<dbReference type="InterPro" id="IPR013524">
    <property type="entry name" value="Runt_dom"/>
</dbReference>
<comment type="subcellular location">
    <subcellularLocation>
        <location evidence="1">Nucleus</location>
    </subcellularLocation>
</comment>
<evidence type="ECO:0000313" key="7">
    <source>
        <dbReference type="EMBL" id="CAG9767084.1"/>
    </source>
</evidence>
<evidence type="ECO:0000256" key="5">
    <source>
        <dbReference type="SAM" id="MobiDB-lite"/>
    </source>
</evidence>
<dbReference type="PANTHER" id="PTHR11950">
    <property type="entry name" value="RUNT RELATED"/>
    <property type="match status" value="1"/>
</dbReference>
<dbReference type="PROSITE" id="PS51062">
    <property type="entry name" value="RUNT"/>
    <property type="match status" value="1"/>
</dbReference>
<dbReference type="PANTHER" id="PTHR11950:SF48">
    <property type="entry name" value="RUNT RELATED B"/>
    <property type="match status" value="1"/>
</dbReference>
<dbReference type="InterPro" id="IPR008967">
    <property type="entry name" value="p53-like_TF_DNA-bd_sf"/>
</dbReference>
<dbReference type="GO" id="GO:0005524">
    <property type="term" value="F:ATP binding"/>
    <property type="evidence" value="ECO:0007669"/>
    <property type="project" value="InterPro"/>
</dbReference>
<dbReference type="GO" id="GO:0001709">
    <property type="term" value="P:cell fate determination"/>
    <property type="evidence" value="ECO:0007669"/>
    <property type="project" value="UniProtKB-ARBA"/>
</dbReference>
<dbReference type="GO" id="GO:0000981">
    <property type="term" value="F:DNA-binding transcription factor activity, RNA polymerase II-specific"/>
    <property type="evidence" value="ECO:0007669"/>
    <property type="project" value="TreeGrafter"/>
</dbReference>
<keyword evidence="3" id="KW-0804">Transcription</keyword>
<dbReference type="InterPro" id="IPR012346">
    <property type="entry name" value="p53/RUNT-type_TF_DNA-bd_sf"/>
</dbReference>